<evidence type="ECO:0000313" key="3">
    <source>
        <dbReference type="EMBL" id="AWI77592.1"/>
    </source>
</evidence>
<sequence>MKRIVLRSGLLIVVAIVQSLAATTAFSDQLRFHAPMGGQLTVPTVSLKEARFLSTLRQQYDFSCGSAAVATLLTHHYDQSVGESRVFEVMYEHGNQEKIRREGFSMLDMKRYLDHLGYRAEGVEATLDQLALASVPAIALIQENGYAHFVVIKGVRDGKVLLGDPALGTRVMKRQAFEKIWVNSILLVARNRVGMARFNDESDWRVQPSAPIARGLDRNMADVQLLRRGPWDY</sequence>
<dbReference type="GO" id="GO:0005524">
    <property type="term" value="F:ATP binding"/>
    <property type="evidence" value="ECO:0007669"/>
    <property type="project" value="InterPro"/>
</dbReference>
<dbReference type="EMBL" id="CP022187">
    <property type="protein sequence ID" value="AWI77592.1"/>
    <property type="molecule type" value="Genomic_DNA"/>
</dbReference>
<feature type="domain" description="Peptidase C39" evidence="2">
    <location>
        <begin position="58"/>
        <end position="188"/>
    </location>
</feature>
<dbReference type="AlphaFoldDB" id="A0A2U8GVA0"/>
<feature type="signal peptide" evidence="1">
    <location>
        <begin position="1"/>
        <end position="21"/>
    </location>
</feature>
<dbReference type="GO" id="GO:0006508">
    <property type="term" value="P:proteolysis"/>
    <property type="evidence" value="ECO:0007669"/>
    <property type="project" value="InterPro"/>
</dbReference>
<protein>
    <submittedName>
        <fullName evidence="3">Peptidase C39</fullName>
    </submittedName>
</protein>
<accession>A0A2U8GVA0</accession>
<dbReference type="Proteomes" id="UP000244930">
    <property type="component" value="Chromosome"/>
</dbReference>
<proteinExistence type="predicted"/>
<dbReference type="Pfam" id="PF03412">
    <property type="entry name" value="Peptidase_C39"/>
    <property type="match status" value="1"/>
</dbReference>
<dbReference type="RefSeq" id="WP_108951290.1">
    <property type="nucleotide sequence ID" value="NZ_CP022187.1"/>
</dbReference>
<dbReference type="GO" id="GO:0008233">
    <property type="term" value="F:peptidase activity"/>
    <property type="evidence" value="ECO:0007669"/>
    <property type="project" value="InterPro"/>
</dbReference>
<evidence type="ECO:0000259" key="2">
    <source>
        <dbReference type="PROSITE" id="PS50990"/>
    </source>
</evidence>
<reference evidence="3 4" key="1">
    <citation type="submission" date="2017-06" db="EMBL/GenBank/DDBJ databases">
        <title>Azoarcus.</title>
        <authorList>
            <person name="Woo J.-H."/>
            <person name="Kim H.-S."/>
        </authorList>
    </citation>
    <scope>NUCLEOTIDE SEQUENCE [LARGE SCALE GENOMIC DNA]</scope>
    <source>
        <strain evidence="3 4">TSPY31</strain>
    </source>
</reference>
<dbReference type="KEGG" id="acom:CEW83_08725"/>
<dbReference type="InterPro" id="IPR005074">
    <property type="entry name" value="Peptidase_C39"/>
</dbReference>
<evidence type="ECO:0000256" key="1">
    <source>
        <dbReference type="SAM" id="SignalP"/>
    </source>
</evidence>
<keyword evidence="4" id="KW-1185">Reference proteome</keyword>
<dbReference type="CDD" id="cd02423">
    <property type="entry name" value="Peptidase_C39G"/>
    <property type="match status" value="1"/>
</dbReference>
<feature type="chain" id="PRO_5015835906" evidence="1">
    <location>
        <begin position="22"/>
        <end position="233"/>
    </location>
</feature>
<gene>
    <name evidence="3" type="ORF">CEW83_08725</name>
</gene>
<evidence type="ECO:0000313" key="4">
    <source>
        <dbReference type="Proteomes" id="UP000244930"/>
    </source>
</evidence>
<name>A0A2U8GVA0_9RHOO</name>
<keyword evidence="1" id="KW-0732">Signal</keyword>
<dbReference type="PROSITE" id="PS50990">
    <property type="entry name" value="PEPTIDASE_C39"/>
    <property type="match status" value="1"/>
</dbReference>
<organism evidence="3 4">
    <name type="scientific">Parazoarcus communis</name>
    <dbReference type="NCBI Taxonomy" id="41977"/>
    <lineage>
        <taxon>Bacteria</taxon>
        <taxon>Pseudomonadati</taxon>
        <taxon>Pseudomonadota</taxon>
        <taxon>Betaproteobacteria</taxon>
        <taxon>Rhodocyclales</taxon>
        <taxon>Zoogloeaceae</taxon>
        <taxon>Parazoarcus</taxon>
    </lineage>
</organism>
<dbReference type="GO" id="GO:0016020">
    <property type="term" value="C:membrane"/>
    <property type="evidence" value="ECO:0007669"/>
    <property type="project" value="InterPro"/>
</dbReference>
<dbReference type="Gene3D" id="3.90.70.10">
    <property type="entry name" value="Cysteine proteinases"/>
    <property type="match status" value="1"/>
</dbReference>